<comment type="caution">
    <text evidence="2">The sequence shown here is derived from an EMBL/GenBank/DDBJ whole genome shotgun (WGS) entry which is preliminary data.</text>
</comment>
<dbReference type="EMBL" id="JAXIOK010000016">
    <property type="protein sequence ID" value="KAK4753267.1"/>
    <property type="molecule type" value="Genomic_DNA"/>
</dbReference>
<dbReference type="PANTHER" id="PTHR35131:SF1">
    <property type="entry name" value="EXPRESSED PROTEIN"/>
    <property type="match status" value="1"/>
</dbReference>
<protein>
    <submittedName>
        <fullName evidence="2">Uncharacterized protein</fullName>
    </submittedName>
</protein>
<reference evidence="2 3" key="1">
    <citation type="journal article" date="2023" name="Hortic Res">
        <title>Pangenome of water caltrop reveals structural variations and asymmetric subgenome divergence after allopolyploidization.</title>
        <authorList>
            <person name="Zhang X."/>
            <person name="Chen Y."/>
            <person name="Wang L."/>
            <person name="Yuan Y."/>
            <person name="Fang M."/>
            <person name="Shi L."/>
            <person name="Lu R."/>
            <person name="Comes H.P."/>
            <person name="Ma Y."/>
            <person name="Chen Y."/>
            <person name="Huang G."/>
            <person name="Zhou Y."/>
            <person name="Zheng Z."/>
            <person name="Qiu Y."/>
        </authorList>
    </citation>
    <scope>NUCLEOTIDE SEQUENCE [LARGE SCALE GENOMIC DNA]</scope>
    <source>
        <tissue evidence="2">Roots</tissue>
    </source>
</reference>
<feature type="compositionally biased region" description="Basic and acidic residues" evidence="1">
    <location>
        <begin position="26"/>
        <end position="35"/>
    </location>
</feature>
<accession>A0AAN7JUQ5</accession>
<evidence type="ECO:0000256" key="1">
    <source>
        <dbReference type="SAM" id="MobiDB-lite"/>
    </source>
</evidence>
<sequence>MTATPIAVGTQGTVGSLVRKEIEYFSSQRRSEKRPQAQSLEMASDSSHHCKSQNSKPAFWFLGLSWRRKKPRVAGGFQSTVYAAPDALGVHRSNSIRGFNYVSLKDEFNNLQSY</sequence>
<dbReference type="Proteomes" id="UP001345219">
    <property type="component" value="Chromosome 16"/>
</dbReference>
<proteinExistence type="predicted"/>
<keyword evidence="3" id="KW-1185">Reference proteome</keyword>
<feature type="region of interest" description="Disordered" evidence="1">
    <location>
        <begin position="26"/>
        <end position="53"/>
    </location>
</feature>
<gene>
    <name evidence="2" type="ORF">SAY87_022065</name>
</gene>
<dbReference type="PANTHER" id="PTHR35131">
    <property type="entry name" value="EXPRESSED PROTEIN"/>
    <property type="match status" value="1"/>
</dbReference>
<evidence type="ECO:0000313" key="2">
    <source>
        <dbReference type="EMBL" id="KAK4753267.1"/>
    </source>
</evidence>
<evidence type="ECO:0000313" key="3">
    <source>
        <dbReference type="Proteomes" id="UP001345219"/>
    </source>
</evidence>
<organism evidence="2 3">
    <name type="scientific">Trapa incisa</name>
    <dbReference type="NCBI Taxonomy" id="236973"/>
    <lineage>
        <taxon>Eukaryota</taxon>
        <taxon>Viridiplantae</taxon>
        <taxon>Streptophyta</taxon>
        <taxon>Embryophyta</taxon>
        <taxon>Tracheophyta</taxon>
        <taxon>Spermatophyta</taxon>
        <taxon>Magnoliopsida</taxon>
        <taxon>eudicotyledons</taxon>
        <taxon>Gunneridae</taxon>
        <taxon>Pentapetalae</taxon>
        <taxon>rosids</taxon>
        <taxon>malvids</taxon>
        <taxon>Myrtales</taxon>
        <taxon>Lythraceae</taxon>
        <taxon>Trapa</taxon>
    </lineage>
</organism>
<dbReference type="AlphaFoldDB" id="A0AAN7JUQ5"/>
<name>A0AAN7JUQ5_9MYRT</name>
<feature type="compositionally biased region" description="Polar residues" evidence="1">
    <location>
        <begin position="36"/>
        <end position="45"/>
    </location>
</feature>